<keyword evidence="5" id="KW-0012">Acyltransferase</keyword>
<evidence type="ECO:0000256" key="5">
    <source>
        <dbReference type="ARBA" id="ARBA00023315"/>
    </source>
</evidence>
<dbReference type="GO" id="GO:0071555">
    <property type="term" value="P:cell wall organization"/>
    <property type="evidence" value="ECO:0007669"/>
    <property type="project" value="UniProtKB-KW"/>
</dbReference>
<evidence type="ECO:0000256" key="6">
    <source>
        <dbReference type="ARBA" id="ARBA00023316"/>
    </source>
</evidence>
<keyword evidence="2" id="KW-0808">Transferase</keyword>
<dbReference type="PANTHER" id="PTHR36174:SF1">
    <property type="entry name" value="LIPID II:GLYCINE GLYCYLTRANSFERASE"/>
    <property type="match status" value="1"/>
</dbReference>
<accession>A0AA97FBF8</accession>
<dbReference type="GeneID" id="85229765"/>
<name>A0AA97FBF8_9EURY</name>
<dbReference type="PROSITE" id="PS51191">
    <property type="entry name" value="FEMABX"/>
    <property type="match status" value="1"/>
</dbReference>
<keyword evidence="4" id="KW-0573">Peptidoglycan synthesis</keyword>
<dbReference type="SUPFAM" id="SSF55729">
    <property type="entry name" value="Acyl-CoA N-acyltransferases (Nat)"/>
    <property type="match status" value="1"/>
</dbReference>
<dbReference type="InterPro" id="IPR003447">
    <property type="entry name" value="FEMABX"/>
</dbReference>
<sequence>MIRIGTKDDKEIWNKAVLDSNHGTIFHTWDWLKIIEEQGKGKLYPLMIYKGSQLTALYPLFIQKKGFVKVAFSPPPGSYLLYLGPVIPGYDDLKQHKKESVLMKIQDEVDKYLFSEIKCKYVRIRSAPGILDARPFKWSGYDIEPVYTYRLDLKKGINCIWSEFDRKLRVSINHCIKEGVTVRDGDRYDLEYILDSLSRRYREQGYRPSDYMDYINELYNKFYPDNMKIFVACYNNQSVGGMISIIYEDLIYMWVGVPKSELKGIYPNDLIQWELIKWACGKGLNYFEEMDSGDDLRLVKFKSKFNPEIGIWYNAEKYASNNYKIMKKANEMYNQMYHYF</sequence>
<dbReference type="PANTHER" id="PTHR36174">
    <property type="entry name" value="LIPID II:GLYCINE GLYCYLTRANSFERASE"/>
    <property type="match status" value="1"/>
</dbReference>
<proteinExistence type="inferred from homology"/>
<organism evidence="8 9">
    <name type="scientific">Methanochimaera problematica</name>
    <dbReference type="NCBI Taxonomy" id="2609417"/>
    <lineage>
        <taxon>Archaea</taxon>
        <taxon>Methanobacteriati</taxon>
        <taxon>Methanobacteriota</taxon>
        <taxon>Stenosarchaea group</taxon>
        <taxon>Methanomicrobia</taxon>
        <taxon>Methanomicrobiales</taxon>
        <taxon>Methanomicrobiaceae</taxon>
        <taxon>Methanochimaera</taxon>
    </lineage>
</organism>
<dbReference type="Pfam" id="PF13480">
    <property type="entry name" value="Acetyltransf_6"/>
    <property type="match status" value="1"/>
</dbReference>
<comment type="similarity">
    <text evidence="1">Belongs to the FemABX family.</text>
</comment>
<dbReference type="GO" id="GO:0008360">
    <property type="term" value="P:regulation of cell shape"/>
    <property type="evidence" value="ECO:0007669"/>
    <property type="project" value="UniProtKB-KW"/>
</dbReference>
<protein>
    <submittedName>
        <fullName evidence="8">GNAT family N-acetyltransferase</fullName>
    </submittedName>
</protein>
<keyword evidence="9" id="KW-1185">Reference proteome</keyword>
<dbReference type="RefSeq" id="WP_317135757.1">
    <property type="nucleotide sequence ID" value="NZ_CP043875.1"/>
</dbReference>
<evidence type="ECO:0000256" key="1">
    <source>
        <dbReference type="ARBA" id="ARBA00009943"/>
    </source>
</evidence>
<evidence type="ECO:0000259" key="7">
    <source>
        <dbReference type="Pfam" id="PF13480"/>
    </source>
</evidence>
<evidence type="ECO:0000313" key="9">
    <source>
        <dbReference type="Proteomes" id="UP001301797"/>
    </source>
</evidence>
<evidence type="ECO:0000256" key="2">
    <source>
        <dbReference type="ARBA" id="ARBA00022679"/>
    </source>
</evidence>
<keyword evidence="3" id="KW-0133">Cell shape</keyword>
<dbReference type="GO" id="GO:0016755">
    <property type="term" value="F:aminoacyltransferase activity"/>
    <property type="evidence" value="ECO:0007669"/>
    <property type="project" value="InterPro"/>
</dbReference>
<evidence type="ECO:0000256" key="4">
    <source>
        <dbReference type="ARBA" id="ARBA00022984"/>
    </source>
</evidence>
<dbReference type="AlphaFoldDB" id="A0AA97FBF8"/>
<dbReference type="InterPro" id="IPR016181">
    <property type="entry name" value="Acyl_CoA_acyltransferase"/>
</dbReference>
<evidence type="ECO:0000256" key="3">
    <source>
        <dbReference type="ARBA" id="ARBA00022960"/>
    </source>
</evidence>
<dbReference type="Proteomes" id="UP001301797">
    <property type="component" value="Chromosome"/>
</dbReference>
<dbReference type="EMBL" id="CP043875">
    <property type="protein sequence ID" value="WOF16345.1"/>
    <property type="molecule type" value="Genomic_DNA"/>
</dbReference>
<reference evidence="8 9" key="1">
    <citation type="submission" date="2019-09" db="EMBL/GenBank/DDBJ databases">
        <title>The complete genome of Methanoplanus sp. FWC-SCC4.</title>
        <authorList>
            <person name="Chen S.-C."/>
            <person name="Zhou Y.-Z."/>
            <person name="Lai M.-C."/>
        </authorList>
    </citation>
    <scope>NUCLEOTIDE SEQUENCE [LARGE SCALE GENOMIC DNA]</scope>
    <source>
        <strain evidence="8 9">FWC-SCC4</strain>
    </source>
</reference>
<evidence type="ECO:0000313" key="8">
    <source>
        <dbReference type="EMBL" id="WOF16345.1"/>
    </source>
</evidence>
<dbReference type="InterPro" id="IPR038740">
    <property type="entry name" value="BioF2-like_GNAT_dom"/>
</dbReference>
<dbReference type="InterPro" id="IPR050644">
    <property type="entry name" value="PG_Glycine_Bridge_Synth"/>
</dbReference>
<gene>
    <name evidence="8" type="ORF">F1737_06255</name>
</gene>
<dbReference type="GO" id="GO:0044038">
    <property type="term" value="P:cell wall macromolecule biosynthetic process"/>
    <property type="evidence" value="ECO:0007669"/>
    <property type="project" value="InterPro"/>
</dbReference>
<keyword evidence="6" id="KW-0961">Cell wall biogenesis/degradation</keyword>
<dbReference type="Gene3D" id="3.40.630.30">
    <property type="match status" value="1"/>
</dbReference>
<dbReference type="KEGG" id="mefw:F1737_06255"/>
<feature type="domain" description="BioF2-like acetyltransferase" evidence="7">
    <location>
        <begin position="166"/>
        <end position="288"/>
    </location>
</feature>